<dbReference type="Pfam" id="PF05947">
    <property type="entry name" value="T6SS_TssF"/>
    <property type="match status" value="1"/>
</dbReference>
<dbReference type="InterPro" id="IPR010272">
    <property type="entry name" value="T6SS_TssF"/>
</dbReference>
<dbReference type="EMBL" id="BAABLD010000017">
    <property type="protein sequence ID" value="GAA5172752.1"/>
    <property type="molecule type" value="Genomic_DNA"/>
</dbReference>
<dbReference type="NCBIfam" id="TIGR03359">
    <property type="entry name" value="VI_chp_6"/>
    <property type="match status" value="1"/>
</dbReference>
<reference evidence="2" key="1">
    <citation type="journal article" date="2019" name="Int. J. Syst. Evol. Microbiol.">
        <title>The Global Catalogue of Microorganisms (GCM) 10K type strain sequencing project: providing services to taxonomists for standard genome sequencing and annotation.</title>
        <authorList>
            <consortium name="The Broad Institute Genomics Platform"/>
            <consortium name="The Broad Institute Genome Sequencing Center for Infectious Disease"/>
            <person name="Wu L."/>
            <person name="Ma J."/>
        </authorList>
    </citation>
    <scope>NUCLEOTIDE SEQUENCE [LARGE SCALE GENOMIC DNA]</scope>
    <source>
        <strain evidence="2">JCM 18715</strain>
    </source>
</reference>
<organism evidence="1 2">
    <name type="scientific">Viridibacterium curvum</name>
    <dbReference type="NCBI Taxonomy" id="1101404"/>
    <lineage>
        <taxon>Bacteria</taxon>
        <taxon>Pseudomonadati</taxon>
        <taxon>Pseudomonadota</taxon>
        <taxon>Betaproteobacteria</taxon>
        <taxon>Rhodocyclales</taxon>
        <taxon>Rhodocyclaceae</taxon>
        <taxon>Viridibacterium</taxon>
    </lineage>
</organism>
<evidence type="ECO:0000313" key="1">
    <source>
        <dbReference type="EMBL" id="GAA5172752.1"/>
    </source>
</evidence>
<accession>A0ABP9R7N2</accession>
<dbReference type="PIRSF" id="PIRSF028304">
    <property type="entry name" value="UCP028304"/>
    <property type="match status" value="1"/>
</dbReference>
<evidence type="ECO:0000313" key="2">
    <source>
        <dbReference type="Proteomes" id="UP001500547"/>
    </source>
</evidence>
<gene>
    <name evidence="1" type="primary">tssF_2</name>
    <name evidence="1" type="ORF">GCM10025770_39440</name>
</gene>
<sequence length="613" mass="68848">MRDLLPYYERELTFLRRHAREFATRYPKIASRLLISGDACEDPHVERMIESFALLSARVQKKLEDDFPELTSSFLDVLYPHYLRPLPACSIARFDLAGADAQLSDVASVARGTQLTTRPVKGIACKFRTAYDVQLSPLRVTGARFEEAFTPPRGYLPPVGAGALLSLQLESASSQLTLDTLPLEALRLFIEGETSLVAQLREALLSRALEVALEVPGEYRWRIQTQAIARPVGYGLDESLLDYDPRSHLAYRLLSEFFAFPEKFNFVDIDMAALREQLPAGCKAITLHFILGSQRDDDRDVRLLERIGAGNFLTHCTPVVNLFRQNAEPVRLSHTRSSYPIVPDSRRAHAFELYSVDAVTKVEKSVRGERLLEYRPYYALRHGETLGEAGRFYHLRRDEQVAELSPGFEYEMSVVDLDFDPRAEKTETLSIELTCTNRDLPSQIPVGVAGGDLFLEGGSVARSINLLRKPTATARIDRSGSHWRLISQLSLNHLSLTEAGLASLKETLALYDITRSPVTRKIIDGLQSIKHRVVTARINGDPFPSFVKGIEISVGVDPQHFVGTGVEQVGRLLDHFFGLYVHINSFTQLVLIRQDTNEEIMRCPPRNGDQTLV</sequence>
<dbReference type="PANTHER" id="PTHR35370">
    <property type="entry name" value="CYTOPLASMIC PROTEIN-RELATED-RELATED"/>
    <property type="match status" value="1"/>
</dbReference>
<proteinExistence type="predicted"/>
<name>A0ABP9R7N2_9RHOO</name>
<protein>
    <submittedName>
        <fullName evidence="1">Type VI secretion system baseplate subunit TssF</fullName>
    </submittedName>
</protein>
<dbReference type="Proteomes" id="UP001500547">
    <property type="component" value="Unassembled WGS sequence"/>
</dbReference>
<keyword evidence="2" id="KW-1185">Reference proteome</keyword>
<comment type="caution">
    <text evidence="1">The sequence shown here is derived from an EMBL/GenBank/DDBJ whole genome shotgun (WGS) entry which is preliminary data.</text>
</comment>
<dbReference type="RefSeq" id="WP_345534850.1">
    <property type="nucleotide sequence ID" value="NZ_BAABLD010000017.1"/>
</dbReference>
<dbReference type="PANTHER" id="PTHR35370:SF1">
    <property type="entry name" value="TYPE VI SECRETION SYSTEM COMPONENT TSSF1"/>
    <property type="match status" value="1"/>
</dbReference>